<dbReference type="SUPFAM" id="SSF48452">
    <property type="entry name" value="TPR-like"/>
    <property type="match status" value="1"/>
</dbReference>
<proteinExistence type="predicted"/>
<gene>
    <name evidence="2" type="ORF">LCGC14_0530850</name>
</gene>
<accession>A0A0F9SE21</accession>
<comment type="caution">
    <text evidence="2">The sequence shown here is derived from an EMBL/GenBank/DDBJ whole genome shotgun (WGS) entry which is preliminary data.</text>
</comment>
<feature type="coiled-coil region" evidence="1">
    <location>
        <begin position="1681"/>
        <end position="1711"/>
    </location>
</feature>
<reference evidence="2" key="1">
    <citation type="journal article" date="2015" name="Nature">
        <title>Complex archaea that bridge the gap between prokaryotes and eukaryotes.</title>
        <authorList>
            <person name="Spang A."/>
            <person name="Saw J.H."/>
            <person name="Jorgensen S.L."/>
            <person name="Zaremba-Niedzwiedzka K."/>
            <person name="Martijn J."/>
            <person name="Lind A.E."/>
            <person name="van Eijk R."/>
            <person name="Schleper C."/>
            <person name="Guy L."/>
            <person name="Ettema T.J."/>
        </authorList>
    </citation>
    <scope>NUCLEOTIDE SEQUENCE</scope>
</reference>
<dbReference type="InterPro" id="IPR019734">
    <property type="entry name" value="TPR_rpt"/>
</dbReference>
<keyword evidence="1" id="KW-0175">Coiled coil</keyword>
<dbReference type="Gene3D" id="1.25.40.10">
    <property type="entry name" value="Tetratricopeptide repeat domain"/>
    <property type="match status" value="1"/>
</dbReference>
<dbReference type="EMBL" id="LAZR01000692">
    <property type="protein sequence ID" value="KKN60547.1"/>
    <property type="molecule type" value="Genomic_DNA"/>
</dbReference>
<sequence>MDIMNDQDKEDFEKKFDENGFDPTKDAFFSDLMGMEEEIATEAYQLVEHALNLIESKFFDDGIEILRQAIGVYAQINREEEIKAINEKIAEVYLLKEKSFREGEMEALPQINIKTTKEESSTTETEVEAKPIRDEKSVRRADQLINEVNDLLNSKKFEEALDKYDGAIEIYEEHDKSDEIDHVYKLIEEVYNQKAEFLRNVKKETPELYKKEEIEEEIEIGVTKLKEEELQRYLVSKKREEEISVQAYDLLGKAAELAKLKDFNKAIQLYTEGANLFRDMNWTYEVKKVQDTISQLELERKSLQEGLVKQRSEVKEENKTPALQVKEIEQQLRVQEEQEKHKQIERLREIELQKMEDEFFKAQIDNMATEASVMAREYELAMQKAIKKGEIIDECAYPKVIEIYKKMKKLLIDKGWNTEATIYNDTINIYIQKFDQDKKIRQIEIKKANKQRESKEMLKVSKQEETVGLSEEQLQKIEDQRKKELEVQTLREKLDDMSNKAERLSREYEVALRKGSFKLKCPYPEIINIYLSARQIAIEKGWETETLIYLSQIQAYTEKLEKDKRLREIEAEKIKKQKDFEDTLKVKQEEKALGLDIEKLRVIEEQKKGDKEEEEFKQIIEEMVKKADRMAREYELAMKKAVRQGKLAENPPFAEVVRIYERVKQMAIAKGKNDDTIIYDNQIKYYSQKWEKDNVLREIDAKKLQKQQKIEDLHKVKGETERSKRLLKVMEKKKEEEDFEKTITDQISIAEKMVRDYEISMRKALRKGEILENTPYLDVIEIYKDLREKVLEQGWKEQARIYSSQIRIYQDKLEKHEKIHEIEKKKAVRKLEIEDMHKIKEVAEENKSISKFVEKKKEEEDFEKSVADQVNIAEKLVRDHEISMRKALRKGDVLESTPYLEVIEIYKQIREKVFAKGWKEQAEVYANQIKIYMEKLEKHEKLFEIEAQKAQRQKDLESMHKADKIIKVDIKKSKGVERKKEDQKFQDLIIQLVNKAEKLEREHDSIVRKALKKGEIVENNPYPQIINIYDDIKAKLLEKGWSEQATIYSNQIKIYKEKLKRSEVLQEVEAKKAERQKGIDDMHKMKKEFKPVKRDKIEAVVTEEDLILDEAMKLIDDAERAVKKYELSIKTDVLLYKSPYKNAIANYKKAKDLFQKIGWNDEASQLISTIKFYKEKLEKDENLREIEKSKLEKPEEKWMVAKVDTEKELFGREKRISEYEQKKKKKDKLAEGIFNEIHKAERLAKDYEFRKRGVLIEQEAPYEDILEIYRVARKSFEEIGWMEESMKLISTVQFYKEKFENDNKLRALERRKEIERDDALKAQQNLLHQAREEQEKLVKTRKENQLKRKANVDELETIKGKAFILMDQAKAELEINNFDKAIELYNQSEAIFSEISWKEGINMIKDSITTIKRRKQSYELEQKTLEEEKLKRLETEAQLEDKFAKAEELRKLQQEEKRKEFLKVQSEKQREREKSEEAYAILEQGTILLEYKKFDEAYEKYVEARKIFNQISWKQEVSRINNDLLFKLKRERKTFEVLKDIKEKKVEEDKAMEELKKETEKQRRDLEKSEKEEKRKLAKEGVFKKILKEIERAESLFENFKFNEGILLLKEQHRKLEKGGKREEIKKIDDLIKDIKNRAEVPIIVLENIEQNDNFKAGYKALDSAQTSLSHNQFMKVISELKEAKFNLHELKINKKHLKEIEEMIKNMREKLGRKPTEKDFDTKTKEHEADMEMLRSRISKRREERRKKVLDLLKEKTD</sequence>
<dbReference type="SMART" id="SM00028">
    <property type="entry name" value="TPR"/>
    <property type="match status" value="4"/>
</dbReference>
<dbReference type="InterPro" id="IPR011990">
    <property type="entry name" value="TPR-like_helical_dom_sf"/>
</dbReference>
<feature type="coiled-coil region" evidence="1">
    <location>
        <begin position="286"/>
        <end position="354"/>
    </location>
</feature>
<feature type="coiled-coil region" evidence="1">
    <location>
        <begin position="982"/>
        <end position="1009"/>
    </location>
</feature>
<evidence type="ECO:0000313" key="2">
    <source>
        <dbReference type="EMBL" id="KKN60547.1"/>
    </source>
</evidence>
<name>A0A0F9SE21_9ZZZZ</name>
<protein>
    <submittedName>
        <fullName evidence="2">Uncharacterized protein</fullName>
    </submittedName>
</protein>
<feature type="coiled-coil region" evidence="1">
    <location>
        <begin position="1538"/>
        <end position="1576"/>
    </location>
</feature>
<feature type="coiled-coil region" evidence="1">
    <location>
        <begin position="445"/>
        <end position="514"/>
    </location>
</feature>
<feature type="coiled-coil region" evidence="1">
    <location>
        <begin position="1408"/>
        <end position="1472"/>
    </location>
</feature>
<feature type="coiled-coil region" evidence="1">
    <location>
        <begin position="922"/>
        <end position="953"/>
    </location>
</feature>
<feature type="coiled-coil region" evidence="1">
    <location>
        <begin position="1305"/>
        <end position="1343"/>
    </location>
</feature>
<organism evidence="2">
    <name type="scientific">marine sediment metagenome</name>
    <dbReference type="NCBI Taxonomy" id="412755"/>
    <lineage>
        <taxon>unclassified sequences</taxon>
        <taxon>metagenomes</taxon>
        <taxon>ecological metagenomes</taxon>
    </lineage>
</organism>
<evidence type="ECO:0000256" key="1">
    <source>
        <dbReference type="SAM" id="Coils"/>
    </source>
</evidence>